<organism evidence="1">
    <name type="scientific">Pseudomonas solani</name>
    <dbReference type="NCBI Taxonomy" id="2731552"/>
    <lineage>
        <taxon>Bacteria</taxon>
        <taxon>Pseudomonadati</taxon>
        <taxon>Pseudomonadota</taxon>
        <taxon>Gammaproteobacteria</taxon>
        <taxon>Pseudomonadales</taxon>
        <taxon>Pseudomonadaceae</taxon>
        <taxon>Pseudomonas</taxon>
    </lineage>
</organism>
<proteinExistence type="predicted"/>
<dbReference type="AlphaFoldDB" id="A0AAU7YCM4"/>
<protein>
    <submittedName>
        <fullName evidence="1">Thermostable hemolysin</fullName>
    </submittedName>
</protein>
<reference evidence="1" key="1">
    <citation type="submission" date="2023-08" db="EMBL/GenBank/DDBJ databases">
        <title>Increased levels of nutrients transform a symbiont into a lethal pathobiont.</title>
        <authorList>
            <person name="Lachnit T."/>
            <person name="Ulrich L."/>
            <person name="Willmer F.M."/>
            <person name="Hasenbein T."/>
            <person name="Steiner L.X."/>
            <person name="Wolters M."/>
            <person name="Herbst E.M."/>
            <person name="Deines P."/>
        </authorList>
    </citation>
    <scope>NUCLEOTIDE SEQUENCE</scope>
    <source>
        <strain evidence="1">T3</strain>
    </source>
</reference>
<dbReference type="RefSeq" id="WP_184490053.1">
    <property type="nucleotide sequence ID" value="NZ_CP146285.1"/>
</dbReference>
<evidence type="ECO:0000313" key="1">
    <source>
        <dbReference type="EMBL" id="XBY66799.1"/>
    </source>
</evidence>
<gene>
    <name evidence="1" type="ORF">ABS648_13830</name>
</gene>
<dbReference type="EMBL" id="CP158373">
    <property type="protein sequence ID" value="XBY66799.1"/>
    <property type="molecule type" value="Genomic_DNA"/>
</dbReference>
<dbReference type="Pfam" id="PF12261">
    <property type="entry name" value="T_hemolysin"/>
    <property type="match status" value="1"/>
</dbReference>
<accession>A0AAU7YCM4</accession>
<sequence length="225" mass="24449">MIQSQWETLFPLHFGSLGQRHAYLALQRPGDPGREALEGFVQRSFKAAHDADVQHFLPEMLGLHDRHGDLDAAVGLRLADTGPLFLEQYLDEPMEAAVSRLAGAAVTRAALVEVGNLSSLSAGGARLLIIAVTWLLATRGLRWVAFTGTASLVNSFHRLGLEPISLGRAEAERLADPDSNWGTYYAQRPQVFAGDIGNGYHKLERHGVFHRLGLPSLHGENGNAA</sequence>
<name>A0AAU7YCM4_9PSED</name>
<dbReference type="InterPro" id="IPR022050">
    <property type="entry name" value="T_hemolysin"/>
</dbReference>